<name>A0A4P9XJT2_9FUNG</name>
<dbReference type="Proteomes" id="UP000271241">
    <property type="component" value="Unassembled WGS sequence"/>
</dbReference>
<keyword evidence="3" id="KW-1185">Reference proteome</keyword>
<organism evidence="2 3">
    <name type="scientific">Thamnocephalis sphaerospora</name>
    <dbReference type="NCBI Taxonomy" id="78915"/>
    <lineage>
        <taxon>Eukaryota</taxon>
        <taxon>Fungi</taxon>
        <taxon>Fungi incertae sedis</taxon>
        <taxon>Zoopagomycota</taxon>
        <taxon>Zoopagomycotina</taxon>
        <taxon>Zoopagomycetes</taxon>
        <taxon>Zoopagales</taxon>
        <taxon>Sigmoideomycetaceae</taxon>
        <taxon>Thamnocephalis</taxon>
    </lineage>
</organism>
<evidence type="ECO:0000313" key="3">
    <source>
        <dbReference type="Proteomes" id="UP000271241"/>
    </source>
</evidence>
<proteinExistence type="predicted"/>
<gene>
    <name evidence="2" type="ORF">THASP1DRAFT_25566</name>
</gene>
<protein>
    <submittedName>
        <fullName evidence="2">Uncharacterized protein</fullName>
    </submittedName>
</protein>
<sequence>MDSSASNVIADGEASPAAAQLGQTQAEGRKCWKGKQPAITSSHAEQQEHDARNAFGVVSAAQIDQQNTPAKKKARVNLADEQRGMTTRSQTRRRTQEVASQHASSPSCRHCKLAMDKYHGSIVHQTETEPYSRALADFPLPVIDGPPVNEQGAYTDDRFADYVESGWWSTNEQHAPEPVLQLVRDIDVLHTSHNMVISGEMRRVMAVSKAVH</sequence>
<evidence type="ECO:0000256" key="1">
    <source>
        <dbReference type="SAM" id="MobiDB-lite"/>
    </source>
</evidence>
<feature type="region of interest" description="Disordered" evidence="1">
    <location>
        <begin position="65"/>
        <end position="104"/>
    </location>
</feature>
<feature type="region of interest" description="Disordered" evidence="1">
    <location>
        <begin position="1"/>
        <end position="49"/>
    </location>
</feature>
<dbReference type="EMBL" id="KZ992969">
    <property type="protein sequence ID" value="RKP06034.1"/>
    <property type="molecule type" value="Genomic_DNA"/>
</dbReference>
<evidence type="ECO:0000313" key="2">
    <source>
        <dbReference type="EMBL" id="RKP06034.1"/>
    </source>
</evidence>
<reference evidence="3" key="1">
    <citation type="journal article" date="2018" name="Nat. Microbiol.">
        <title>Leveraging single-cell genomics to expand the fungal tree of life.</title>
        <authorList>
            <person name="Ahrendt S.R."/>
            <person name="Quandt C.A."/>
            <person name="Ciobanu D."/>
            <person name="Clum A."/>
            <person name="Salamov A."/>
            <person name="Andreopoulos B."/>
            <person name="Cheng J.F."/>
            <person name="Woyke T."/>
            <person name="Pelin A."/>
            <person name="Henrissat B."/>
            <person name="Reynolds N.K."/>
            <person name="Benny G.L."/>
            <person name="Smith M.E."/>
            <person name="James T.Y."/>
            <person name="Grigoriev I.V."/>
        </authorList>
    </citation>
    <scope>NUCLEOTIDE SEQUENCE [LARGE SCALE GENOMIC DNA]</scope>
    <source>
        <strain evidence="3">RSA 1356</strain>
    </source>
</reference>
<dbReference type="AlphaFoldDB" id="A0A4P9XJT2"/>
<accession>A0A4P9XJT2</accession>